<sequence>MKKPVSLVLLCAFALTLSLSANASSGLSDVEPGAWYYGEVSRMVADGHISGYEDGTFRPERSVSAAEAVTLAARMTGAATGADESHWAGVQMAYAYESGWLSEEDVPRTGYDSAATRELFCKIVAAAFGISVQDGAELSFSDAAEISPGCLDGVLALSSNGLIEGFEDGSFRPGAPLTRAQAAAILFRAAYPGEADGDLITAEGYTGGEIIDYFCSVALGSEYGDEFCNVVRWDEPVAYYIYGSPTEEDLERFTALAEALCSVPGFPGISAAEEPGAANLNVHFISQAEMDDILGDGYNGYVTVWWNDFIINEGEIYYSTDITQSLRNAVIAEELCQGLGLLTDTYDHPESIFYQYHETADWPSALDWAIIRLLYSGVISPGMTEDEVHAAAVSAVG</sequence>
<feature type="chain" id="PRO_5038690991" evidence="2">
    <location>
        <begin position="24"/>
        <end position="397"/>
    </location>
</feature>
<evidence type="ECO:0000313" key="5">
    <source>
        <dbReference type="Proteomes" id="UP000824262"/>
    </source>
</evidence>
<dbReference type="PANTHER" id="PTHR43308">
    <property type="entry name" value="OUTER MEMBRANE PROTEIN ALPHA-RELATED"/>
    <property type="match status" value="1"/>
</dbReference>
<reference evidence="4" key="1">
    <citation type="submission" date="2020-10" db="EMBL/GenBank/DDBJ databases">
        <authorList>
            <person name="Gilroy R."/>
        </authorList>
    </citation>
    <scope>NUCLEOTIDE SEQUENCE</scope>
    <source>
        <strain evidence="4">ChiBcolR7-354</strain>
    </source>
</reference>
<dbReference type="Pfam" id="PF00395">
    <property type="entry name" value="SLH"/>
    <property type="match status" value="2"/>
</dbReference>
<dbReference type="InterPro" id="IPR001119">
    <property type="entry name" value="SLH_dom"/>
</dbReference>
<accession>A0A9D0ZCL9</accession>
<feature type="signal peptide" evidence="2">
    <location>
        <begin position="1"/>
        <end position="23"/>
    </location>
</feature>
<dbReference type="PROSITE" id="PS51272">
    <property type="entry name" value="SLH"/>
    <property type="match status" value="2"/>
</dbReference>
<evidence type="ECO:0000313" key="4">
    <source>
        <dbReference type="EMBL" id="HIQ78192.1"/>
    </source>
</evidence>
<dbReference type="Pfam" id="PF11150">
    <property type="entry name" value="DUF2927"/>
    <property type="match status" value="1"/>
</dbReference>
<reference evidence="4" key="2">
    <citation type="journal article" date="2021" name="PeerJ">
        <title>Extensive microbial diversity within the chicken gut microbiome revealed by metagenomics and culture.</title>
        <authorList>
            <person name="Gilroy R."/>
            <person name="Ravi A."/>
            <person name="Getino M."/>
            <person name="Pursley I."/>
            <person name="Horton D.L."/>
            <person name="Alikhan N.F."/>
            <person name="Baker D."/>
            <person name="Gharbi K."/>
            <person name="Hall N."/>
            <person name="Watson M."/>
            <person name="Adriaenssens E.M."/>
            <person name="Foster-Nyarko E."/>
            <person name="Jarju S."/>
            <person name="Secka A."/>
            <person name="Antonio M."/>
            <person name="Oren A."/>
            <person name="Chaudhuri R.R."/>
            <person name="La Ragione R."/>
            <person name="Hildebrand F."/>
            <person name="Pallen M.J."/>
        </authorList>
    </citation>
    <scope>NUCLEOTIDE SEQUENCE</scope>
    <source>
        <strain evidence="4">ChiBcolR7-354</strain>
    </source>
</reference>
<dbReference type="AlphaFoldDB" id="A0A9D0ZCL9"/>
<feature type="domain" description="SLH" evidence="3">
    <location>
        <begin position="23"/>
        <end position="86"/>
    </location>
</feature>
<dbReference type="PANTHER" id="PTHR43308:SF5">
    <property type="entry name" value="S-LAYER PROTEIN _ PEPTIDOGLYCAN ENDO-BETA-N-ACETYLGLUCOSAMINIDASE"/>
    <property type="match status" value="1"/>
</dbReference>
<dbReference type="Proteomes" id="UP000824262">
    <property type="component" value="Unassembled WGS sequence"/>
</dbReference>
<feature type="domain" description="SLH" evidence="3">
    <location>
        <begin position="137"/>
        <end position="200"/>
    </location>
</feature>
<organism evidence="4 5">
    <name type="scientific">Candidatus Scatomorpha intestinavium</name>
    <dbReference type="NCBI Taxonomy" id="2840922"/>
    <lineage>
        <taxon>Bacteria</taxon>
        <taxon>Bacillati</taxon>
        <taxon>Bacillota</taxon>
        <taxon>Clostridia</taxon>
        <taxon>Eubacteriales</taxon>
        <taxon>Candidatus Scatomorpha</taxon>
    </lineage>
</organism>
<proteinExistence type="predicted"/>
<dbReference type="InterPro" id="IPR051465">
    <property type="entry name" value="Cell_Envelope_Struct_Comp"/>
</dbReference>
<evidence type="ECO:0000256" key="2">
    <source>
        <dbReference type="SAM" id="SignalP"/>
    </source>
</evidence>
<evidence type="ECO:0000259" key="3">
    <source>
        <dbReference type="PROSITE" id="PS51272"/>
    </source>
</evidence>
<comment type="caution">
    <text evidence="4">The sequence shown here is derived from an EMBL/GenBank/DDBJ whole genome shotgun (WGS) entry which is preliminary data.</text>
</comment>
<dbReference type="InterPro" id="IPR021323">
    <property type="entry name" value="DUF2927"/>
</dbReference>
<keyword evidence="2" id="KW-0732">Signal</keyword>
<dbReference type="EMBL" id="DVGA01000034">
    <property type="protein sequence ID" value="HIQ78192.1"/>
    <property type="molecule type" value="Genomic_DNA"/>
</dbReference>
<protein>
    <submittedName>
        <fullName evidence="4">DUF2927 domain-containing protein</fullName>
    </submittedName>
</protein>
<name>A0A9D0ZCL9_9FIRM</name>
<keyword evidence="1" id="KW-0677">Repeat</keyword>
<evidence type="ECO:0000256" key="1">
    <source>
        <dbReference type="ARBA" id="ARBA00022737"/>
    </source>
</evidence>
<gene>
    <name evidence="4" type="ORF">IAB77_02920</name>
</gene>